<organism evidence="2 3">
    <name type="scientific">Tetrabaena socialis</name>
    <dbReference type="NCBI Taxonomy" id="47790"/>
    <lineage>
        <taxon>Eukaryota</taxon>
        <taxon>Viridiplantae</taxon>
        <taxon>Chlorophyta</taxon>
        <taxon>core chlorophytes</taxon>
        <taxon>Chlorophyceae</taxon>
        <taxon>CS clade</taxon>
        <taxon>Chlamydomonadales</taxon>
        <taxon>Tetrabaenaceae</taxon>
        <taxon>Tetrabaena</taxon>
    </lineage>
</organism>
<evidence type="ECO:0000313" key="3">
    <source>
        <dbReference type="Proteomes" id="UP000236333"/>
    </source>
</evidence>
<sequence>MAGPAGAGAGGQQQPHVLALTLAAAFLAPPRQQALQARGPQEQEEQGEQPGGRAGGEDGARGVGGGGGGGVGPLRGVVPCTLAEAGEALAAQRRHEALLAALRDAEAGRGMHGESSGGVGGGGAELFTG</sequence>
<protein>
    <submittedName>
        <fullName evidence="2">Uncharacterized protein</fullName>
    </submittedName>
</protein>
<proteinExistence type="predicted"/>
<keyword evidence="3" id="KW-1185">Reference proteome</keyword>
<comment type="caution">
    <text evidence="2">The sequence shown here is derived from an EMBL/GenBank/DDBJ whole genome shotgun (WGS) entry which is preliminary data.</text>
</comment>
<gene>
    <name evidence="2" type="ORF">TSOC_011494</name>
</gene>
<feature type="compositionally biased region" description="Gly residues" evidence="1">
    <location>
        <begin position="115"/>
        <end position="129"/>
    </location>
</feature>
<feature type="region of interest" description="Disordered" evidence="1">
    <location>
        <begin position="107"/>
        <end position="129"/>
    </location>
</feature>
<dbReference type="Proteomes" id="UP000236333">
    <property type="component" value="Unassembled WGS sequence"/>
</dbReference>
<reference evidence="2 3" key="1">
    <citation type="journal article" date="2017" name="Mol. Biol. Evol.">
        <title>The 4-celled Tetrabaena socialis nuclear genome reveals the essential components for genetic control of cell number at the origin of multicellularity in the volvocine lineage.</title>
        <authorList>
            <person name="Featherston J."/>
            <person name="Arakaki Y."/>
            <person name="Hanschen E.R."/>
            <person name="Ferris P.J."/>
            <person name="Michod R.E."/>
            <person name="Olson B.J.S.C."/>
            <person name="Nozaki H."/>
            <person name="Durand P.M."/>
        </authorList>
    </citation>
    <scope>NUCLEOTIDE SEQUENCE [LARGE SCALE GENOMIC DNA]</scope>
    <source>
        <strain evidence="2 3">NIES-571</strain>
    </source>
</reference>
<accession>A0A2J7ZQI8</accession>
<evidence type="ECO:0000313" key="2">
    <source>
        <dbReference type="EMBL" id="PNH02520.1"/>
    </source>
</evidence>
<feature type="compositionally biased region" description="Gly residues" evidence="1">
    <location>
        <begin position="61"/>
        <end position="73"/>
    </location>
</feature>
<name>A0A2J7ZQI8_9CHLO</name>
<feature type="region of interest" description="Disordered" evidence="1">
    <location>
        <begin position="31"/>
        <end position="74"/>
    </location>
</feature>
<evidence type="ECO:0000256" key="1">
    <source>
        <dbReference type="SAM" id="MobiDB-lite"/>
    </source>
</evidence>
<dbReference type="EMBL" id="PGGS01000641">
    <property type="protein sequence ID" value="PNH02520.1"/>
    <property type="molecule type" value="Genomic_DNA"/>
</dbReference>
<dbReference type="AlphaFoldDB" id="A0A2J7ZQI8"/>